<evidence type="ECO:0000313" key="1">
    <source>
        <dbReference type="EMBL" id="OAP35869.1"/>
    </source>
</evidence>
<gene>
    <name evidence="1" type="ORF">AU381_16570</name>
</gene>
<accession>A0A178XKU9</accession>
<dbReference type="AlphaFoldDB" id="A0A178XKU9"/>
<dbReference type="EMBL" id="LPUX01000065">
    <property type="protein sequence ID" value="OAP35869.1"/>
    <property type="molecule type" value="Genomic_DNA"/>
</dbReference>
<protein>
    <submittedName>
        <fullName evidence="1">Histidine kinase</fullName>
    </submittedName>
</protein>
<keyword evidence="2" id="KW-1185">Reference proteome</keyword>
<dbReference type="STRING" id="1472378.AU381_16570"/>
<comment type="caution">
    <text evidence="1">The sequence shown here is derived from an EMBL/GenBank/DDBJ whole genome shotgun (WGS) entry which is preliminary data.</text>
</comment>
<evidence type="ECO:0000313" key="2">
    <source>
        <dbReference type="Proteomes" id="UP000094025"/>
    </source>
</evidence>
<name>A0A178XKU9_9HYPH</name>
<organism evidence="1 2">
    <name type="scientific">Sinorhizobium glycinis</name>
    <dbReference type="NCBI Taxonomy" id="1472378"/>
    <lineage>
        <taxon>Bacteria</taxon>
        <taxon>Pseudomonadati</taxon>
        <taxon>Pseudomonadota</taxon>
        <taxon>Alphaproteobacteria</taxon>
        <taxon>Hyphomicrobiales</taxon>
        <taxon>Rhizobiaceae</taxon>
        <taxon>Sinorhizobium/Ensifer group</taxon>
        <taxon>Sinorhizobium</taxon>
    </lineage>
</organism>
<dbReference type="RefSeq" id="WP_064244290.1">
    <property type="nucleotide sequence ID" value="NZ_LPUX01000065.1"/>
</dbReference>
<keyword evidence="1" id="KW-0808">Transferase</keyword>
<dbReference type="GO" id="GO:0016301">
    <property type="term" value="F:kinase activity"/>
    <property type="evidence" value="ECO:0007669"/>
    <property type="project" value="UniProtKB-KW"/>
</dbReference>
<keyword evidence="1" id="KW-0418">Kinase</keyword>
<proteinExistence type="predicted"/>
<reference evidence="1 2" key="1">
    <citation type="journal article" date="2016" name="Int. J. Syst. Evol. Microbiol.">
        <title>Ensifer glycinis sp. nov., an novel rhizobial species associated with Glycine spp.</title>
        <authorList>
            <person name="Yan H."/>
            <person name="Yan J."/>
            <person name="Sui X.H."/>
            <person name="Wang E.T."/>
            <person name="Chen W.X."/>
            <person name="Zhang X.X."/>
            <person name="Chen W.F."/>
        </authorList>
    </citation>
    <scope>NUCLEOTIDE SEQUENCE [LARGE SCALE GENOMIC DNA]</scope>
    <source>
        <strain evidence="1 2">CCBAU 23380</strain>
    </source>
</reference>
<dbReference type="Proteomes" id="UP000094025">
    <property type="component" value="Unassembled WGS sequence"/>
</dbReference>
<sequence length="166" mass="19070">MPEKHNIDAAVKPPSAEELRMQVLQREMEEMDKERKLKAIQEQKHADFAADFLQKHVTEEEIAMVRRLVANAVRDGKFEAMVYSFPSELCTDSGRAINSGDRDWPETLQGKAREFFERYQTYGKPQGYKLKAMIINFPGGMPGDVGLFYQRAVIMTDAPIRGVRWT</sequence>